<evidence type="ECO:0000313" key="8">
    <source>
        <dbReference type="Proteomes" id="UP001325479"/>
    </source>
</evidence>
<keyword evidence="3" id="KW-0238">DNA-binding</keyword>
<dbReference type="PANTHER" id="PTHR30419">
    <property type="entry name" value="HTH-TYPE TRANSCRIPTIONAL REGULATOR YBHD"/>
    <property type="match status" value="1"/>
</dbReference>
<dbReference type="InterPro" id="IPR005119">
    <property type="entry name" value="LysR_subst-bd"/>
</dbReference>
<accession>A0ABZ0WPM3</accession>
<feature type="region of interest" description="Disordered" evidence="5">
    <location>
        <begin position="339"/>
        <end position="358"/>
    </location>
</feature>
<dbReference type="EMBL" id="CP139965">
    <property type="protein sequence ID" value="WQD79329.1"/>
    <property type="molecule type" value="Genomic_DNA"/>
</dbReference>
<name>A0ABZ0WPM3_9BURK</name>
<reference evidence="7 8" key="1">
    <citation type="submission" date="2023-12" db="EMBL/GenBank/DDBJ databases">
        <title>Genome sequencing and assembly of bacterial species from a model synthetic community.</title>
        <authorList>
            <person name="Hogle S.L."/>
        </authorList>
    </citation>
    <scope>NUCLEOTIDE SEQUENCE [LARGE SCALE GENOMIC DNA]</scope>
    <source>
        <strain evidence="7 8">HAMBI 2494</strain>
    </source>
</reference>
<dbReference type="Proteomes" id="UP001325479">
    <property type="component" value="Chromosome"/>
</dbReference>
<protein>
    <submittedName>
        <fullName evidence="7">LysR family transcriptional regulator</fullName>
    </submittedName>
</protein>
<evidence type="ECO:0000256" key="5">
    <source>
        <dbReference type="SAM" id="MobiDB-lite"/>
    </source>
</evidence>
<dbReference type="InterPro" id="IPR036390">
    <property type="entry name" value="WH_DNA-bd_sf"/>
</dbReference>
<dbReference type="SUPFAM" id="SSF46785">
    <property type="entry name" value="Winged helix' DNA-binding domain"/>
    <property type="match status" value="1"/>
</dbReference>
<keyword evidence="2" id="KW-0805">Transcription regulation</keyword>
<dbReference type="Gene3D" id="3.40.190.290">
    <property type="match status" value="1"/>
</dbReference>
<keyword evidence="8" id="KW-1185">Reference proteome</keyword>
<dbReference type="SUPFAM" id="SSF53850">
    <property type="entry name" value="Periplasmic binding protein-like II"/>
    <property type="match status" value="1"/>
</dbReference>
<dbReference type="InterPro" id="IPR050950">
    <property type="entry name" value="HTH-type_LysR_regulators"/>
</dbReference>
<evidence type="ECO:0000256" key="1">
    <source>
        <dbReference type="ARBA" id="ARBA00009437"/>
    </source>
</evidence>
<dbReference type="PRINTS" id="PR00039">
    <property type="entry name" value="HTHLYSR"/>
</dbReference>
<dbReference type="Pfam" id="PF00126">
    <property type="entry name" value="HTH_1"/>
    <property type="match status" value="1"/>
</dbReference>
<evidence type="ECO:0000256" key="4">
    <source>
        <dbReference type="ARBA" id="ARBA00023163"/>
    </source>
</evidence>
<dbReference type="PROSITE" id="PS50931">
    <property type="entry name" value="HTH_LYSR"/>
    <property type="match status" value="1"/>
</dbReference>
<evidence type="ECO:0000259" key="6">
    <source>
        <dbReference type="PROSITE" id="PS50931"/>
    </source>
</evidence>
<feature type="domain" description="HTH lysR-type" evidence="6">
    <location>
        <begin position="1"/>
        <end position="60"/>
    </location>
</feature>
<dbReference type="InterPro" id="IPR036388">
    <property type="entry name" value="WH-like_DNA-bd_sf"/>
</dbReference>
<evidence type="ECO:0000256" key="2">
    <source>
        <dbReference type="ARBA" id="ARBA00023015"/>
    </source>
</evidence>
<dbReference type="InterPro" id="IPR000847">
    <property type="entry name" value="LysR_HTH_N"/>
</dbReference>
<proteinExistence type="inferred from homology"/>
<sequence length="358" mass="37817">MNVSLHQLKVFVAVARERSFTRAAREFGLTQSAVSRCIRELEDAIDLRLFDRTTRQVALTSAGAGLEQRIGRLLDEIELALNEGRASCVGHAGVVALASNPVLSSGCLPAGLARCAAAFPALAVRIRDLPQAAIIPAVEQGEVDFALMADAPMAAKGATATTGTIETQPLFTTPLCAVLPADHALAQHDTLAWCDLDSTPLVTLNDDACGHGVIARTLATHAPHAAPVQELGHIAAVLRVVELGLGVGILPMGMHWPAPSAALTVRVLQPEVTLTTLLVRRKNRSLRPNAQAVWQQLVEYACEGLNESTECAASEERSPHATSPDAHDDATALARPSVRTLAPSHGAARPRSFTARIA</sequence>
<dbReference type="PANTHER" id="PTHR30419:SF14">
    <property type="entry name" value="LYSR FAMILY TRANSCRIPTIONAL REGULATOR"/>
    <property type="match status" value="1"/>
</dbReference>
<dbReference type="Pfam" id="PF03466">
    <property type="entry name" value="LysR_substrate"/>
    <property type="match status" value="1"/>
</dbReference>
<organism evidence="7 8">
    <name type="scientific">Paraburkholderia kururiensis</name>
    <dbReference type="NCBI Taxonomy" id="984307"/>
    <lineage>
        <taxon>Bacteria</taxon>
        <taxon>Pseudomonadati</taxon>
        <taxon>Pseudomonadota</taxon>
        <taxon>Betaproteobacteria</taxon>
        <taxon>Burkholderiales</taxon>
        <taxon>Burkholderiaceae</taxon>
        <taxon>Paraburkholderia</taxon>
    </lineage>
</organism>
<dbReference type="Gene3D" id="1.10.10.10">
    <property type="entry name" value="Winged helix-like DNA-binding domain superfamily/Winged helix DNA-binding domain"/>
    <property type="match status" value="1"/>
</dbReference>
<gene>
    <name evidence="7" type="ORF">U0042_06395</name>
</gene>
<evidence type="ECO:0000256" key="3">
    <source>
        <dbReference type="ARBA" id="ARBA00023125"/>
    </source>
</evidence>
<evidence type="ECO:0000313" key="7">
    <source>
        <dbReference type="EMBL" id="WQD79329.1"/>
    </source>
</evidence>
<comment type="similarity">
    <text evidence="1">Belongs to the LysR transcriptional regulatory family.</text>
</comment>
<dbReference type="RefSeq" id="WP_114811772.1">
    <property type="nucleotide sequence ID" value="NZ_CP139965.1"/>
</dbReference>
<keyword evidence="4" id="KW-0804">Transcription</keyword>